<dbReference type="GeneID" id="95374073"/>
<dbReference type="KEGG" id="pchi:PC41400_04495"/>
<organism evidence="3 4">
    <name type="scientific">Paenibacillus chitinolyticus</name>
    <dbReference type="NCBI Taxonomy" id="79263"/>
    <lineage>
        <taxon>Bacteria</taxon>
        <taxon>Bacillati</taxon>
        <taxon>Bacillota</taxon>
        <taxon>Bacilli</taxon>
        <taxon>Bacillales</taxon>
        <taxon>Paenibacillaceae</taxon>
        <taxon>Paenibacillus</taxon>
    </lineage>
</organism>
<sequence length="142" mass="14260">MPPSLIKLFVAASSVITGTVTTTTTTAVNDNVRRFDAVVTAPMIDAGAGTTTIPDTSFRDDSGTTLAAGALPVPPAGGYYNLYANGVLQEGGLSTLSATNLVIATAALLPGTPVIVEVHDYTGTTSASASTPNLTVTTTVNT</sequence>
<name>A0A410WRM2_9BACL</name>
<proteinExistence type="predicted"/>
<reference evidence="3 4" key="1">
    <citation type="submission" date="2018-01" db="EMBL/GenBank/DDBJ databases">
        <title>The whole genome sequencing and assembly of Paenibacillus chitinolyticus KCCM 41400 strain.</title>
        <authorList>
            <person name="Kim J.-Y."/>
            <person name="Park M.-K."/>
            <person name="Lee Y.-J."/>
            <person name="Yi H."/>
            <person name="Bahn Y.-S."/>
            <person name="Kim J.F."/>
            <person name="Lee D.-W."/>
        </authorList>
    </citation>
    <scope>NUCLEOTIDE SEQUENCE [LARGE SCALE GENOMIC DNA]</scope>
    <source>
        <strain evidence="3 4">KCCM 41400</strain>
    </source>
</reference>
<dbReference type="OrthoDB" id="2623159at2"/>
<dbReference type="InterPro" id="IPR025237">
    <property type="entry name" value="DUF4183"/>
</dbReference>
<feature type="domain" description="DUF4183" evidence="1">
    <location>
        <begin position="52"/>
        <end position="118"/>
    </location>
</feature>
<dbReference type="Proteomes" id="UP001527202">
    <property type="component" value="Unassembled WGS sequence"/>
</dbReference>
<dbReference type="RefSeq" id="WP_042231937.1">
    <property type="nucleotide sequence ID" value="NZ_CP026520.1"/>
</dbReference>
<evidence type="ECO:0000259" key="1">
    <source>
        <dbReference type="Pfam" id="PF13799"/>
    </source>
</evidence>
<gene>
    <name evidence="2" type="ORF">M5X16_22145</name>
    <name evidence="3" type="ORF">PC41400_04495</name>
</gene>
<keyword evidence="5" id="KW-1185">Reference proteome</keyword>
<protein>
    <submittedName>
        <fullName evidence="3">DUF4183 domain-containing protein</fullName>
    </submittedName>
</protein>
<dbReference type="Pfam" id="PF13799">
    <property type="entry name" value="DUF4183"/>
    <property type="match status" value="1"/>
</dbReference>
<dbReference type="AlphaFoldDB" id="A0A410WRM2"/>
<dbReference type="Proteomes" id="UP000288943">
    <property type="component" value="Chromosome"/>
</dbReference>
<evidence type="ECO:0000313" key="3">
    <source>
        <dbReference type="EMBL" id="QAV16984.1"/>
    </source>
</evidence>
<reference evidence="2 5" key="2">
    <citation type="submission" date="2022-05" db="EMBL/GenBank/DDBJ databases">
        <title>Genome Sequencing of Bee-Associated Microbes.</title>
        <authorList>
            <person name="Dunlap C."/>
        </authorList>
    </citation>
    <scope>NUCLEOTIDE SEQUENCE [LARGE SCALE GENOMIC DNA]</scope>
    <source>
        <strain evidence="2 5">NRRL B-23120</strain>
    </source>
</reference>
<evidence type="ECO:0000313" key="2">
    <source>
        <dbReference type="EMBL" id="MCY9598455.1"/>
    </source>
</evidence>
<dbReference type="EMBL" id="CP026520">
    <property type="protein sequence ID" value="QAV16984.1"/>
    <property type="molecule type" value="Genomic_DNA"/>
</dbReference>
<evidence type="ECO:0000313" key="5">
    <source>
        <dbReference type="Proteomes" id="UP001527202"/>
    </source>
</evidence>
<accession>A0A410WRM2</accession>
<dbReference type="EMBL" id="JAMDMJ010000031">
    <property type="protein sequence ID" value="MCY9598455.1"/>
    <property type="molecule type" value="Genomic_DNA"/>
</dbReference>
<evidence type="ECO:0000313" key="4">
    <source>
        <dbReference type="Proteomes" id="UP000288943"/>
    </source>
</evidence>